<feature type="region of interest" description="Disordered" evidence="1">
    <location>
        <begin position="995"/>
        <end position="1019"/>
    </location>
</feature>
<comment type="caution">
    <text evidence="2">The sequence shown here is derived from an EMBL/GenBank/DDBJ whole genome shotgun (WGS) entry which is preliminary data.</text>
</comment>
<accession>A0A9D4PXL8</accession>
<feature type="compositionally biased region" description="Low complexity" evidence="1">
    <location>
        <begin position="358"/>
        <end position="370"/>
    </location>
</feature>
<feature type="compositionally biased region" description="Basic and acidic residues" evidence="1">
    <location>
        <begin position="195"/>
        <end position="244"/>
    </location>
</feature>
<proteinExistence type="predicted"/>
<protein>
    <submittedName>
        <fullName evidence="2">Uncharacterized protein</fullName>
    </submittedName>
</protein>
<keyword evidence="3" id="KW-1185">Reference proteome</keyword>
<sequence length="1019" mass="113806">MPPRLPPRPPPGRGPFPRGPPPRGISPGRGGRGSPGRGTPGRASPGRGAPTPPPGAAAPPTPPPPTPTPPPAPESPQKKMFEDLMAKKLAEWDRMMGSGKDEERAQSFDMFRKLSDEEVDLANRTVSKNRLKEFVDLQIQYFDQLAGQNNPKVRSEGLKKFQQVCEKELALAKAVGPKEALLEESESDSALAKKRKEDQAKKEDEEKKKKEEEEEKNRKEEEEKKKKEDEEKKKKEDEEARKLSDAQALYGMHAMSGMMPRMMPGMHVPGMPLTMTPEQMRAMMMASQAASTSCTFAMQQRFDTPTGTMTTGMHDVIGPVTEGSHFGKEHKPLTAEQFKGLYNADSALQFHQKPGHFPSRLPSRPPSKSSMADVRKEETDKDTETPVSDIDKKLQLLSQLESARGVLQKHCSPGSSTSMAEEVKNRLRKINRLQMKVIDEILGSKVDLTSEIVSDLRPEKYEREKFDDLRKEGGAVVDVKEKKGKKGKRSKEPKKIVVELPEYSEPNTHVVTASISRFDAQGVCTGTTDLCPGPQESRPEVIWERPRSETRAPDRMSMAGPPRDAIADYGPPPDIGPRCIHYEQHIQLITDNVPHYHEEMMPPEEDMYYQQPAIPAPTYSVLQSQCFTPPPCLPLEFDINLSFLREVSDVGVEAEEEEPDDEEDERSLDLPLDPPPSKPRMLSQTTIIVNRPEQGVQTEIAQPPPAEPLQPTQPPQPVPPQPMQKAPEPPRPPSPQIHVQAVEVKQSSSNDKRFAKSCEESLQRIADSVDDILQSLSSLSSDYAQGAVRQHQDHYDDDSYDDSYDEYDDLSESDDPPPRRQMQRSRGRRRTSGCDDGPSLWGWLCRGVRAIREGSPSRPNQNGSHTVQVANRIRELVQRVIQASNEVIMARKAIQQGGLQGEIAMQNVFEAENKLWQLINLESQLANELAQYRTLDTTSNKAYFDSIIQAEDKIRRLIQVETQLANEIGAWRQLSSQMPQSTSYTRTTMYRVPGTAYSTSSATPTGLLSPSTSSTGYTS</sequence>
<dbReference type="PANTHER" id="PTHR48125:SF12">
    <property type="entry name" value="AT HOOK TRANSCRIPTION FACTOR FAMILY-RELATED"/>
    <property type="match status" value="1"/>
</dbReference>
<dbReference type="VEuPathDB" id="VectorBase:RSAN_039715"/>
<feature type="compositionally biased region" description="Acidic residues" evidence="1">
    <location>
        <begin position="795"/>
        <end position="815"/>
    </location>
</feature>
<dbReference type="AlphaFoldDB" id="A0A9D4PXL8"/>
<feature type="region of interest" description="Disordered" evidence="1">
    <location>
        <begin position="784"/>
        <end position="835"/>
    </location>
</feature>
<feature type="compositionally biased region" description="Pro residues" evidence="1">
    <location>
        <begin position="50"/>
        <end position="74"/>
    </location>
</feature>
<evidence type="ECO:0000313" key="2">
    <source>
        <dbReference type="EMBL" id="KAH7957625.1"/>
    </source>
</evidence>
<organism evidence="2 3">
    <name type="scientific">Rhipicephalus sanguineus</name>
    <name type="common">Brown dog tick</name>
    <name type="synonym">Ixodes sanguineus</name>
    <dbReference type="NCBI Taxonomy" id="34632"/>
    <lineage>
        <taxon>Eukaryota</taxon>
        <taxon>Metazoa</taxon>
        <taxon>Ecdysozoa</taxon>
        <taxon>Arthropoda</taxon>
        <taxon>Chelicerata</taxon>
        <taxon>Arachnida</taxon>
        <taxon>Acari</taxon>
        <taxon>Parasitiformes</taxon>
        <taxon>Ixodida</taxon>
        <taxon>Ixodoidea</taxon>
        <taxon>Ixodidae</taxon>
        <taxon>Rhipicephalinae</taxon>
        <taxon>Rhipicephalus</taxon>
        <taxon>Rhipicephalus</taxon>
    </lineage>
</organism>
<feature type="compositionally biased region" description="Low complexity" evidence="1">
    <location>
        <begin position="998"/>
        <end position="1019"/>
    </location>
</feature>
<feature type="region of interest" description="Disordered" evidence="1">
    <location>
        <begin position="1"/>
        <end position="82"/>
    </location>
</feature>
<feature type="region of interest" description="Disordered" evidence="1">
    <location>
        <begin position="699"/>
        <end position="737"/>
    </location>
</feature>
<dbReference type="EMBL" id="JABSTV010001250">
    <property type="protein sequence ID" value="KAH7957625.1"/>
    <property type="molecule type" value="Genomic_DNA"/>
</dbReference>
<feature type="compositionally biased region" description="Gly residues" evidence="1">
    <location>
        <begin position="27"/>
        <end position="39"/>
    </location>
</feature>
<gene>
    <name evidence="2" type="ORF">HPB52_020827</name>
</gene>
<feature type="region of interest" description="Disordered" evidence="1">
    <location>
        <begin position="174"/>
        <end position="247"/>
    </location>
</feature>
<dbReference type="VEuPathDB" id="VectorBase:RSAN_046010"/>
<feature type="compositionally biased region" description="Pro residues" evidence="1">
    <location>
        <begin position="1"/>
        <end position="24"/>
    </location>
</feature>
<reference evidence="2" key="1">
    <citation type="journal article" date="2020" name="Cell">
        <title>Large-Scale Comparative Analyses of Tick Genomes Elucidate Their Genetic Diversity and Vector Capacities.</title>
        <authorList>
            <consortium name="Tick Genome and Microbiome Consortium (TIGMIC)"/>
            <person name="Jia N."/>
            <person name="Wang J."/>
            <person name="Shi W."/>
            <person name="Du L."/>
            <person name="Sun Y."/>
            <person name="Zhan W."/>
            <person name="Jiang J.F."/>
            <person name="Wang Q."/>
            <person name="Zhang B."/>
            <person name="Ji P."/>
            <person name="Bell-Sakyi L."/>
            <person name="Cui X.M."/>
            <person name="Yuan T.T."/>
            <person name="Jiang B.G."/>
            <person name="Yang W.F."/>
            <person name="Lam T.T."/>
            <person name="Chang Q.C."/>
            <person name="Ding S.J."/>
            <person name="Wang X.J."/>
            <person name="Zhu J.G."/>
            <person name="Ruan X.D."/>
            <person name="Zhao L."/>
            <person name="Wei J.T."/>
            <person name="Ye R.Z."/>
            <person name="Que T.C."/>
            <person name="Du C.H."/>
            <person name="Zhou Y.H."/>
            <person name="Cheng J.X."/>
            <person name="Dai P.F."/>
            <person name="Guo W.B."/>
            <person name="Han X.H."/>
            <person name="Huang E.J."/>
            <person name="Li L.F."/>
            <person name="Wei W."/>
            <person name="Gao Y.C."/>
            <person name="Liu J.Z."/>
            <person name="Shao H.Z."/>
            <person name="Wang X."/>
            <person name="Wang C.C."/>
            <person name="Yang T.C."/>
            <person name="Huo Q.B."/>
            <person name="Li W."/>
            <person name="Chen H.Y."/>
            <person name="Chen S.E."/>
            <person name="Zhou L.G."/>
            <person name="Ni X.B."/>
            <person name="Tian J.H."/>
            <person name="Sheng Y."/>
            <person name="Liu T."/>
            <person name="Pan Y.S."/>
            <person name="Xia L.Y."/>
            <person name="Li J."/>
            <person name="Zhao F."/>
            <person name="Cao W.C."/>
        </authorList>
    </citation>
    <scope>NUCLEOTIDE SEQUENCE</scope>
    <source>
        <strain evidence="2">Rsan-2018</strain>
    </source>
</reference>
<evidence type="ECO:0000256" key="1">
    <source>
        <dbReference type="SAM" id="MobiDB-lite"/>
    </source>
</evidence>
<feature type="region of interest" description="Disordered" evidence="1">
    <location>
        <begin position="352"/>
        <end position="391"/>
    </location>
</feature>
<dbReference type="Proteomes" id="UP000821837">
    <property type="component" value="Unassembled WGS sequence"/>
</dbReference>
<feature type="compositionally biased region" description="Basic and acidic residues" evidence="1">
    <location>
        <begin position="373"/>
        <end position="391"/>
    </location>
</feature>
<feature type="region of interest" description="Disordered" evidence="1">
    <location>
        <begin position="650"/>
        <end position="681"/>
    </location>
</feature>
<dbReference type="PANTHER" id="PTHR48125">
    <property type="entry name" value="LP07818P1"/>
    <property type="match status" value="1"/>
</dbReference>
<feature type="compositionally biased region" description="Acidic residues" evidence="1">
    <location>
        <begin position="652"/>
        <end position="666"/>
    </location>
</feature>
<feature type="compositionally biased region" description="Low complexity" evidence="1">
    <location>
        <begin position="40"/>
        <end position="49"/>
    </location>
</feature>
<reference evidence="2" key="2">
    <citation type="submission" date="2021-09" db="EMBL/GenBank/DDBJ databases">
        <authorList>
            <person name="Jia N."/>
            <person name="Wang J."/>
            <person name="Shi W."/>
            <person name="Du L."/>
            <person name="Sun Y."/>
            <person name="Zhan W."/>
            <person name="Jiang J."/>
            <person name="Wang Q."/>
            <person name="Zhang B."/>
            <person name="Ji P."/>
            <person name="Sakyi L.B."/>
            <person name="Cui X."/>
            <person name="Yuan T."/>
            <person name="Jiang B."/>
            <person name="Yang W."/>
            <person name="Lam T.T.-Y."/>
            <person name="Chang Q."/>
            <person name="Ding S."/>
            <person name="Wang X."/>
            <person name="Zhu J."/>
            <person name="Ruan X."/>
            <person name="Zhao L."/>
            <person name="Wei J."/>
            <person name="Que T."/>
            <person name="Du C."/>
            <person name="Cheng J."/>
            <person name="Dai P."/>
            <person name="Han X."/>
            <person name="Huang E."/>
            <person name="Gao Y."/>
            <person name="Liu J."/>
            <person name="Shao H."/>
            <person name="Ye R."/>
            <person name="Li L."/>
            <person name="Wei W."/>
            <person name="Wang X."/>
            <person name="Wang C."/>
            <person name="Huo Q."/>
            <person name="Li W."/>
            <person name="Guo W."/>
            <person name="Chen H."/>
            <person name="Chen S."/>
            <person name="Zhou L."/>
            <person name="Zhou L."/>
            <person name="Ni X."/>
            <person name="Tian J."/>
            <person name="Zhou Y."/>
            <person name="Sheng Y."/>
            <person name="Liu T."/>
            <person name="Pan Y."/>
            <person name="Xia L."/>
            <person name="Li J."/>
            <person name="Zhao F."/>
            <person name="Cao W."/>
        </authorList>
    </citation>
    <scope>NUCLEOTIDE SEQUENCE</scope>
    <source>
        <strain evidence="2">Rsan-2018</strain>
        <tissue evidence="2">Larvae</tissue>
    </source>
</reference>
<feature type="compositionally biased region" description="Basic residues" evidence="1">
    <location>
        <begin position="821"/>
        <end position="831"/>
    </location>
</feature>
<feature type="compositionally biased region" description="Pro residues" evidence="1">
    <location>
        <begin position="702"/>
        <end position="735"/>
    </location>
</feature>
<evidence type="ECO:0000313" key="3">
    <source>
        <dbReference type="Proteomes" id="UP000821837"/>
    </source>
</evidence>
<name>A0A9D4PXL8_RHISA</name>